<sequence length="431" mass="49637">MPCSLELKESTNDVIIRGHKLKWDTSKLLDYQTQITDNLTVREELVSYDHFLEAIVDSAEKADMLKKFTLGKPVKKAWFDDECMRSRVNVKLCYKTCLKLGWSQENANSFHEAKKSYKDCCKKKKLEHLTKIRDKLSSCSNPTEFWSSVRYFRTRISETNQVKEQTWLDFYDEMLPPAQIISDSYTGNENVEAERLISKEELDLELARLKSNKATGPDLIPNECLKFLPDAGRLNLLNLFNNYIRDEKTPPEWSKSITVMLYKKGDPALPVNYRPIALLNSCLKLFTRILSSRLNKWSEDNNILPEAQCGFRAKRGTDDQIFCLNTAIQLSITKKRGKLFACFFDFSRAFPSCSHKKLWDKLYKLGAPGKLIRIFKYIYEKASTNIRLANGTSKDILLTEGILQGDSASTYIFNLFVAEPEKVLIEGEDEA</sequence>
<evidence type="ECO:0000313" key="2">
    <source>
        <dbReference type="EMBL" id="OXA61345.1"/>
    </source>
</evidence>
<comment type="caution">
    <text evidence="2">The sequence shown here is derived from an EMBL/GenBank/DDBJ whole genome shotgun (WGS) entry which is preliminary data.</text>
</comment>
<dbReference type="CDD" id="cd01650">
    <property type="entry name" value="RT_nLTR_like"/>
    <property type="match status" value="1"/>
</dbReference>
<dbReference type="PROSITE" id="PS50878">
    <property type="entry name" value="RT_POL"/>
    <property type="match status" value="1"/>
</dbReference>
<dbReference type="OrthoDB" id="1421278at2759"/>
<dbReference type="Pfam" id="PF00078">
    <property type="entry name" value="RVT_1"/>
    <property type="match status" value="1"/>
</dbReference>
<evidence type="ECO:0000313" key="3">
    <source>
        <dbReference type="Proteomes" id="UP000198287"/>
    </source>
</evidence>
<keyword evidence="2" id="KW-0548">Nucleotidyltransferase</keyword>
<name>A0A226EUP3_FOLCA</name>
<keyword evidence="3" id="KW-1185">Reference proteome</keyword>
<dbReference type="GO" id="GO:0003964">
    <property type="term" value="F:RNA-directed DNA polymerase activity"/>
    <property type="evidence" value="ECO:0007669"/>
    <property type="project" value="UniProtKB-KW"/>
</dbReference>
<dbReference type="STRING" id="158441.A0A226EUP3"/>
<keyword evidence="2" id="KW-0808">Transferase</keyword>
<reference evidence="2 3" key="1">
    <citation type="submission" date="2015-12" db="EMBL/GenBank/DDBJ databases">
        <title>The genome of Folsomia candida.</title>
        <authorList>
            <person name="Faddeeva A."/>
            <person name="Derks M.F."/>
            <person name="Anvar Y."/>
            <person name="Smit S."/>
            <person name="Van Straalen N."/>
            <person name="Roelofs D."/>
        </authorList>
    </citation>
    <scope>NUCLEOTIDE SEQUENCE [LARGE SCALE GENOMIC DNA]</scope>
    <source>
        <strain evidence="2 3">VU population</strain>
        <tissue evidence="2">Whole body</tissue>
    </source>
</reference>
<dbReference type="AlphaFoldDB" id="A0A226EUP3"/>
<evidence type="ECO:0000259" key="1">
    <source>
        <dbReference type="PROSITE" id="PS50878"/>
    </source>
</evidence>
<dbReference type="SUPFAM" id="SSF56672">
    <property type="entry name" value="DNA/RNA polymerases"/>
    <property type="match status" value="1"/>
</dbReference>
<dbReference type="PANTHER" id="PTHR19446">
    <property type="entry name" value="REVERSE TRANSCRIPTASES"/>
    <property type="match status" value="1"/>
</dbReference>
<dbReference type="Proteomes" id="UP000198287">
    <property type="component" value="Unassembled WGS sequence"/>
</dbReference>
<accession>A0A226EUP3</accession>
<protein>
    <submittedName>
        <fullName evidence="2">RNA-directed DNA polymerase from mobile element jockey</fullName>
    </submittedName>
</protein>
<proteinExistence type="predicted"/>
<gene>
    <name evidence="2" type="ORF">Fcan01_01382</name>
</gene>
<organism evidence="2 3">
    <name type="scientific">Folsomia candida</name>
    <name type="common">Springtail</name>
    <dbReference type="NCBI Taxonomy" id="158441"/>
    <lineage>
        <taxon>Eukaryota</taxon>
        <taxon>Metazoa</taxon>
        <taxon>Ecdysozoa</taxon>
        <taxon>Arthropoda</taxon>
        <taxon>Hexapoda</taxon>
        <taxon>Collembola</taxon>
        <taxon>Entomobryomorpha</taxon>
        <taxon>Isotomoidea</taxon>
        <taxon>Isotomidae</taxon>
        <taxon>Proisotominae</taxon>
        <taxon>Folsomia</taxon>
    </lineage>
</organism>
<feature type="domain" description="Reverse transcriptase" evidence="1">
    <location>
        <begin position="242"/>
        <end position="431"/>
    </location>
</feature>
<keyword evidence="2" id="KW-0695">RNA-directed DNA polymerase</keyword>
<dbReference type="EMBL" id="LNIX01000001">
    <property type="protein sequence ID" value="OXA61345.1"/>
    <property type="molecule type" value="Genomic_DNA"/>
</dbReference>
<dbReference type="OMA" id="HIAKMAK"/>
<dbReference type="InterPro" id="IPR000477">
    <property type="entry name" value="RT_dom"/>
</dbReference>
<dbReference type="InterPro" id="IPR043502">
    <property type="entry name" value="DNA/RNA_pol_sf"/>
</dbReference>